<keyword evidence="3" id="KW-1185">Reference proteome</keyword>
<protein>
    <submittedName>
        <fullName evidence="2">Uncharacterized protein</fullName>
    </submittedName>
</protein>
<accession>A0A2B4S956</accession>
<reference evidence="3" key="1">
    <citation type="journal article" date="2017" name="bioRxiv">
        <title>Comparative analysis of the genomes of Stylophora pistillata and Acropora digitifera provides evidence for extensive differences between species of corals.</title>
        <authorList>
            <person name="Voolstra C.R."/>
            <person name="Li Y."/>
            <person name="Liew Y.J."/>
            <person name="Baumgarten S."/>
            <person name="Zoccola D."/>
            <person name="Flot J.-F."/>
            <person name="Tambutte S."/>
            <person name="Allemand D."/>
            <person name="Aranda M."/>
        </authorList>
    </citation>
    <scope>NUCLEOTIDE SEQUENCE [LARGE SCALE GENOMIC DNA]</scope>
</reference>
<evidence type="ECO:0000256" key="1">
    <source>
        <dbReference type="SAM" id="MobiDB-lite"/>
    </source>
</evidence>
<sequence length="495" mass="56958">MANNNGKRTLEEFGDDDISDELVTMIGKLYDDFDAPDSVLDEELIELGEQMDSESTPLFEFDFQPVGQPKKALKSVNKQRAKFTVAEIYNDTTRFEGYMQTLANQLNSNESFNVDDEFQVDMTIISEPDAGSRTALSILGKLNMTTVLRRKRCVLPIENSEDNFCLAKAICLTKAHLHKDEDKDGYNKFHNLKNNPSVLTRCAKFLHREARVPEGACGREELQKFQEYLAPDYRLKVMSVRYPYSITFEGKVTAPKVIRALFQSDPEGRIGHYHGCNSYSGFLERSYFCDECNRGFDHDEFSHQACQGRRCSACKTIECGPKQHYPTLHCTHCNRHFYDNSCMSLHRDKGLCASWIRCGICCKKFKPSKKEPHRCDWSECRNCKEDVDLSTHQCYIQPVNPNEDKPKKKSKSILKRQRKNNPDVSEYCEPPIKVWADFEAMLDEDSTHIPILIVAETSESNEVFEFYCPECTGDFPAFLDELAYGPPEENRHWDD</sequence>
<dbReference type="OrthoDB" id="10064239at2759"/>
<name>A0A2B4S956_STYPI</name>
<evidence type="ECO:0000313" key="3">
    <source>
        <dbReference type="Proteomes" id="UP000225706"/>
    </source>
</evidence>
<dbReference type="EMBL" id="LSMT01000160">
    <property type="protein sequence ID" value="PFX25072.1"/>
    <property type="molecule type" value="Genomic_DNA"/>
</dbReference>
<organism evidence="2 3">
    <name type="scientific">Stylophora pistillata</name>
    <name type="common">Smooth cauliflower coral</name>
    <dbReference type="NCBI Taxonomy" id="50429"/>
    <lineage>
        <taxon>Eukaryota</taxon>
        <taxon>Metazoa</taxon>
        <taxon>Cnidaria</taxon>
        <taxon>Anthozoa</taxon>
        <taxon>Hexacorallia</taxon>
        <taxon>Scleractinia</taxon>
        <taxon>Astrocoeniina</taxon>
        <taxon>Pocilloporidae</taxon>
        <taxon>Stylophora</taxon>
    </lineage>
</organism>
<comment type="caution">
    <text evidence="2">The sequence shown here is derived from an EMBL/GenBank/DDBJ whole genome shotgun (WGS) entry which is preliminary data.</text>
</comment>
<feature type="region of interest" description="Disordered" evidence="1">
    <location>
        <begin position="398"/>
        <end position="425"/>
    </location>
</feature>
<dbReference type="AlphaFoldDB" id="A0A2B4S956"/>
<proteinExistence type="predicted"/>
<gene>
    <name evidence="2" type="ORF">AWC38_SpisGene10311</name>
</gene>
<dbReference type="Proteomes" id="UP000225706">
    <property type="component" value="Unassembled WGS sequence"/>
</dbReference>
<feature type="compositionally biased region" description="Basic residues" evidence="1">
    <location>
        <begin position="407"/>
        <end position="419"/>
    </location>
</feature>
<evidence type="ECO:0000313" key="2">
    <source>
        <dbReference type="EMBL" id="PFX25072.1"/>
    </source>
</evidence>